<feature type="compositionally biased region" description="Basic and acidic residues" evidence="1">
    <location>
        <begin position="56"/>
        <end position="77"/>
    </location>
</feature>
<dbReference type="Proteomes" id="UP001151760">
    <property type="component" value="Unassembled WGS sequence"/>
</dbReference>
<reference evidence="2" key="1">
    <citation type="journal article" date="2022" name="Int. J. Mol. Sci.">
        <title>Draft Genome of Tanacetum Coccineum: Genomic Comparison of Closely Related Tanacetum-Family Plants.</title>
        <authorList>
            <person name="Yamashiro T."/>
            <person name="Shiraishi A."/>
            <person name="Nakayama K."/>
            <person name="Satake H."/>
        </authorList>
    </citation>
    <scope>NUCLEOTIDE SEQUENCE</scope>
</reference>
<name>A0ABQ4WDI2_9ASTR</name>
<evidence type="ECO:0000313" key="3">
    <source>
        <dbReference type="Proteomes" id="UP001151760"/>
    </source>
</evidence>
<comment type="caution">
    <text evidence="2">The sequence shown here is derived from an EMBL/GenBank/DDBJ whole genome shotgun (WGS) entry which is preliminary data.</text>
</comment>
<organism evidence="2 3">
    <name type="scientific">Tanacetum coccineum</name>
    <dbReference type="NCBI Taxonomy" id="301880"/>
    <lineage>
        <taxon>Eukaryota</taxon>
        <taxon>Viridiplantae</taxon>
        <taxon>Streptophyta</taxon>
        <taxon>Embryophyta</taxon>
        <taxon>Tracheophyta</taxon>
        <taxon>Spermatophyta</taxon>
        <taxon>Magnoliopsida</taxon>
        <taxon>eudicotyledons</taxon>
        <taxon>Gunneridae</taxon>
        <taxon>Pentapetalae</taxon>
        <taxon>asterids</taxon>
        <taxon>campanulids</taxon>
        <taxon>Asterales</taxon>
        <taxon>Asteraceae</taxon>
        <taxon>Asteroideae</taxon>
        <taxon>Anthemideae</taxon>
        <taxon>Anthemidinae</taxon>
        <taxon>Tanacetum</taxon>
    </lineage>
</organism>
<proteinExistence type="predicted"/>
<feature type="region of interest" description="Disordered" evidence="1">
    <location>
        <begin position="54"/>
        <end position="102"/>
    </location>
</feature>
<gene>
    <name evidence="2" type="ORF">Tco_0624298</name>
</gene>
<dbReference type="EMBL" id="BQNB010008551">
    <property type="protein sequence ID" value="GJS50936.1"/>
    <property type="molecule type" value="Genomic_DNA"/>
</dbReference>
<protein>
    <submittedName>
        <fullName evidence="2">Uncharacterized protein</fullName>
    </submittedName>
</protein>
<sequence length="355" mass="40872">MGYLVRAYYNISPTRYYKDDPFWSADLKSKTTKDIINIRSFVEVLVLNQYADTEEPLSHTEGEHVAMKDDTKKPESDKAEEEPINAPESSQAPKRTDKGKKIATGDVESLMKLVPASKVVREDPNKPIRTEVIKIVQEEAEKIKIDPKKIISAKAGEKFKKAQDAELQVLKREHSQKVKRLMELNKKRDKQYMLTISNRLKPNPITDVKIHPNSKPAVLTVFKNNDKRKFQVHSPFKFFDFGVTKVDELGPIIQKKKNTIVKYLMTSLGKRYKRLKKIHEELGIQSALPTPIPEQALSQSSWRKKKHMELEPKIKVHGLECDRNLLKGVPFMNNIVIEEPKYGIFFTDVFGDQAF</sequence>
<evidence type="ECO:0000256" key="1">
    <source>
        <dbReference type="SAM" id="MobiDB-lite"/>
    </source>
</evidence>
<keyword evidence="3" id="KW-1185">Reference proteome</keyword>
<accession>A0ABQ4WDI2</accession>
<evidence type="ECO:0000313" key="2">
    <source>
        <dbReference type="EMBL" id="GJS50936.1"/>
    </source>
</evidence>
<reference evidence="2" key="2">
    <citation type="submission" date="2022-01" db="EMBL/GenBank/DDBJ databases">
        <authorList>
            <person name="Yamashiro T."/>
            <person name="Shiraishi A."/>
            <person name="Satake H."/>
            <person name="Nakayama K."/>
        </authorList>
    </citation>
    <scope>NUCLEOTIDE SEQUENCE</scope>
</reference>